<protein>
    <submittedName>
        <fullName evidence="1">Uncharacterized protein</fullName>
    </submittedName>
</protein>
<evidence type="ECO:0000313" key="1">
    <source>
        <dbReference type="EMBL" id="ERI75670.1"/>
    </source>
</evidence>
<dbReference type="AlphaFoldDB" id="A0ABC9TVG8"/>
<sequence>PFDPNIMTLVQPLAKRQYMMHKTAKNAVNCTGTFSWRYSGQMKEQSADADN</sequence>
<organism evidence="1 2">
    <name type="scientific">[Clostridium] symbiosum ATCC 14940</name>
    <dbReference type="NCBI Taxonomy" id="411472"/>
    <lineage>
        <taxon>Bacteria</taxon>
        <taxon>Bacillati</taxon>
        <taxon>Bacillota</taxon>
        <taxon>Clostridia</taxon>
        <taxon>Lachnospirales</taxon>
        <taxon>Lachnospiraceae</taxon>
        <taxon>Otoolea</taxon>
    </lineage>
</organism>
<feature type="non-terminal residue" evidence="1">
    <location>
        <position position="1"/>
    </location>
</feature>
<comment type="caution">
    <text evidence="1">The sequence shown here is derived from an EMBL/GenBank/DDBJ whole genome shotgun (WGS) entry which is preliminary data.</text>
</comment>
<reference evidence="1 2" key="1">
    <citation type="submission" date="2013-07" db="EMBL/GenBank/DDBJ databases">
        <authorList>
            <person name="Weinstock G."/>
            <person name="Sodergren E."/>
            <person name="Wylie T."/>
            <person name="Fulton L."/>
            <person name="Fulton R."/>
            <person name="Fronick C."/>
            <person name="O'Laughlin M."/>
            <person name="Godfrey J."/>
            <person name="Miner T."/>
            <person name="Herter B."/>
            <person name="Appelbaum E."/>
            <person name="Cordes M."/>
            <person name="Lek S."/>
            <person name="Wollam A."/>
            <person name="Pepin K.H."/>
            <person name="Palsikar V.B."/>
            <person name="Mitreva M."/>
            <person name="Wilson R.K."/>
        </authorList>
    </citation>
    <scope>NUCLEOTIDE SEQUENCE [LARGE SCALE GENOMIC DNA]</scope>
    <source>
        <strain evidence="1 2">ATCC 14940</strain>
    </source>
</reference>
<name>A0ABC9TVG8_CLOSY</name>
<evidence type="ECO:0000313" key="2">
    <source>
        <dbReference type="Proteomes" id="UP000016491"/>
    </source>
</evidence>
<accession>A0ABC9TVG8</accession>
<dbReference type="EMBL" id="AWSU01000238">
    <property type="protein sequence ID" value="ERI75670.1"/>
    <property type="molecule type" value="Genomic_DNA"/>
</dbReference>
<proteinExistence type="predicted"/>
<gene>
    <name evidence="1" type="ORF">CLOSYM_03100</name>
</gene>
<dbReference type="Proteomes" id="UP000016491">
    <property type="component" value="Unassembled WGS sequence"/>
</dbReference>